<dbReference type="AlphaFoldDB" id="A0A117SYI9"/>
<name>A0A117SYI9_9BACL</name>
<dbReference type="RefSeq" id="WP_153004972.1">
    <property type="nucleotide sequence ID" value="NZ_LPVJ01000006.1"/>
</dbReference>
<organism evidence="1 2">
    <name type="scientific">Ferroacidibacillus organovorans</name>
    <dbReference type="NCBI Taxonomy" id="1765683"/>
    <lineage>
        <taxon>Bacteria</taxon>
        <taxon>Bacillati</taxon>
        <taxon>Bacillota</taxon>
        <taxon>Bacilli</taxon>
        <taxon>Bacillales</taxon>
        <taxon>Alicyclobacillaceae</taxon>
        <taxon>Ferroacidibacillus</taxon>
    </lineage>
</organism>
<dbReference type="EMBL" id="LPVJ01000006">
    <property type="protein sequence ID" value="KUO97038.1"/>
    <property type="molecule type" value="Genomic_DNA"/>
</dbReference>
<evidence type="ECO:0000313" key="2">
    <source>
        <dbReference type="Proteomes" id="UP000053557"/>
    </source>
</evidence>
<comment type="caution">
    <text evidence="1">The sequence shown here is derived from an EMBL/GenBank/DDBJ whole genome shotgun (WGS) entry which is preliminary data.</text>
</comment>
<gene>
    <name evidence="1" type="ORF">ATW55_11995</name>
</gene>
<dbReference type="Proteomes" id="UP000053557">
    <property type="component" value="Unassembled WGS sequence"/>
</dbReference>
<reference evidence="1 2" key="1">
    <citation type="submission" date="2015-12" db="EMBL/GenBank/DDBJ databases">
        <title>Draft genome sequence of Acidibacillus ferrooxidans ITV001, isolated from a chalcopyrite acid mine drainage site in Brazil.</title>
        <authorList>
            <person name="Dall'Agnol H."/>
            <person name="Nancucheo I."/>
            <person name="Johnson B."/>
            <person name="Oliveira R."/>
            <person name="Leite L."/>
            <person name="Pylro V."/>
            <person name="Nunes G.L."/>
            <person name="Tzotzos G."/>
            <person name="Fernandes G.R."/>
            <person name="Dutra J."/>
            <person name="Orellana S.C."/>
            <person name="Oliveira G."/>
        </authorList>
    </citation>
    <scope>NUCLEOTIDE SEQUENCE [LARGE SCALE GENOMIC DNA]</scope>
    <source>
        <strain evidence="2">ITV01</strain>
    </source>
</reference>
<sequence>MAENLYRGQAEKIGLRGANFHSQRKAFANSRYNQYKETNYKVLERDLSRRLSQSAQLAQKWRDWSHGLALVMEQDGISLMINSRGFWFPWTLDMRGLMS</sequence>
<accession>A0A117SYI9</accession>
<protein>
    <submittedName>
        <fullName evidence="1">Uncharacterized protein</fullName>
    </submittedName>
</protein>
<keyword evidence="2" id="KW-1185">Reference proteome</keyword>
<evidence type="ECO:0000313" key="1">
    <source>
        <dbReference type="EMBL" id="KUO97038.1"/>
    </source>
</evidence>
<proteinExistence type="predicted"/>